<dbReference type="SMART" id="SM00020">
    <property type="entry name" value="Tryp_SPc"/>
    <property type="match status" value="1"/>
</dbReference>
<dbReference type="SUPFAM" id="SSF50494">
    <property type="entry name" value="Trypsin-like serine proteases"/>
    <property type="match status" value="1"/>
</dbReference>
<dbReference type="PANTHER" id="PTHR24260:SF147">
    <property type="entry name" value="EG:BACR7A4.3 PROTEIN-RELATED"/>
    <property type="match status" value="1"/>
</dbReference>
<dbReference type="PANTHER" id="PTHR24260">
    <property type="match status" value="1"/>
</dbReference>
<gene>
    <name evidence="3" type="primary">LOC108556875</name>
</gene>
<dbReference type="InterPro" id="IPR001254">
    <property type="entry name" value="Trypsin_dom"/>
</dbReference>
<dbReference type="Pfam" id="PF00089">
    <property type="entry name" value="Trypsin"/>
    <property type="match status" value="1"/>
</dbReference>
<keyword evidence="2" id="KW-1185">Reference proteome</keyword>
<evidence type="ECO:0000313" key="3">
    <source>
        <dbReference type="RefSeq" id="XP_017768646.1"/>
    </source>
</evidence>
<evidence type="ECO:0000259" key="1">
    <source>
        <dbReference type="PROSITE" id="PS50240"/>
    </source>
</evidence>
<dbReference type="PROSITE" id="PS50240">
    <property type="entry name" value="TRYPSIN_DOM"/>
    <property type="match status" value="1"/>
</dbReference>
<protein>
    <submittedName>
        <fullName evidence="3">Venom protease-like</fullName>
    </submittedName>
</protein>
<evidence type="ECO:0000313" key="2">
    <source>
        <dbReference type="Proteomes" id="UP000695000"/>
    </source>
</evidence>
<dbReference type="InterPro" id="IPR009003">
    <property type="entry name" value="Peptidase_S1_PA"/>
</dbReference>
<name>A0ABM1M246_NICVS</name>
<dbReference type="InterPro" id="IPR043504">
    <property type="entry name" value="Peptidase_S1_PA_chymotrypsin"/>
</dbReference>
<reference evidence="3" key="1">
    <citation type="submission" date="2025-08" db="UniProtKB">
        <authorList>
            <consortium name="RefSeq"/>
        </authorList>
    </citation>
    <scope>IDENTIFICATION</scope>
    <source>
        <tissue evidence="3">Whole Larva</tissue>
    </source>
</reference>
<dbReference type="RefSeq" id="XP_017768646.1">
    <property type="nucleotide sequence ID" value="XM_017913157.1"/>
</dbReference>
<dbReference type="InterPro" id="IPR051333">
    <property type="entry name" value="CLIP_Serine_Protease"/>
</dbReference>
<sequence length="354" mass="40841">MFAAQLSWNNNGQGPLMRITKVSLNMFHFYKLILLLIIASKVYMETRDVKCENATKFCENIWYCKNNSYPDKYKACGHDGLVDRVCCDPEYPPTKIRKYCDSMYKKRVIDEYGNKDESSIIRSRYDTPSIAVLGHRNESSTSWECIGTLISNKFVLTAAKCLNQSINIVRFADRDLNKNDDNANTQEYGVLRHIIHPKYKYPFAYNDIAVIELNDTVTFTYYVKSICVNDVAKIREPLWDEVGYKKFKYTRIQVLRLSSRACNLYFDNDKFANLVPFGLDPDTQICASSPSYHDTCQSQLGAQLQTFDFNYRGVTFLIGITTIPKPCSHTNEPGLYTRVSHYAPWIESIVFPDD</sequence>
<organism evidence="2 3">
    <name type="scientific">Nicrophorus vespilloides</name>
    <name type="common">Boreal carrion beetle</name>
    <dbReference type="NCBI Taxonomy" id="110193"/>
    <lineage>
        <taxon>Eukaryota</taxon>
        <taxon>Metazoa</taxon>
        <taxon>Ecdysozoa</taxon>
        <taxon>Arthropoda</taxon>
        <taxon>Hexapoda</taxon>
        <taxon>Insecta</taxon>
        <taxon>Pterygota</taxon>
        <taxon>Neoptera</taxon>
        <taxon>Endopterygota</taxon>
        <taxon>Coleoptera</taxon>
        <taxon>Polyphaga</taxon>
        <taxon>Staphyliniformia</taxon>
        <taxon>Silphidae</taxon>
        <taxon>Nicrophorinae</taxon>
        <taxon>Nicrophorus</taxon>
    </lineage>
</organism>
<proteinExistence type="predicted"/>
<feature type="domain" description="Peptidase S1" evidence="1">
    <location>
        <begin position="111"/>
        <end position="351"/>
    </location>
</feature>
<dbReference type="Proteomes" id="UP000695000">
    <property type="component" value="Unplaced"/>
</dbReference>
<accession>A0ABM1M246</accession>
<dbReference type="Gene3D" id="2.40.10.10">
    <property type="entry name" value="Trypsin-like serine proteases"/>
    <property type="match status" value="2"/>
</dbReference>
<dbReference type="GeneID" id="108556875"/>